<dbReference type="Proteomes" id="UP000630353">
    <property type="component" value="Unassembled WGS sequence"/>
</dbReference>
<evidence type="ECO:0000256" key="4">
    <source>
        <dbReference type="ARBA" id="ARBA00022840"/>
    </source>
</evidence>
<feature type="domain" description="ABC transporter" evidence="6">
    <location>
        <begin position="2"/>
        <end position="220"/>
    </location>
</feature>
<name>A0A918XQV3_9PROT</name>
<proteinExistence type="inferred from homology"/>
<evidence type="ECO:0000256" key="5">
    <source>
        <dbReference type="ARBA" id="ARBA00022970"/>
    </source>
</evidence>
<reference evidence="7" key="1">
    <citation type="journal article" date="2014" name="Int. J. Syst. Evol. Microbiol.">
        <title>Complete genome sequence of Corynebacterium casei LMG S-19264T (=DSM 44701T), isolated from a smear-ripened cheese.</title>
        <authorList>
            <consortium name="US DOE Joint Genome Institute (JGI-PGF)"/>
            <person name="Walter F."/>
            <person name="Albersmeier A."/>
            <person name="Kalinowski J."/>
            <person name="Ruckert C."/>
        </authorList>
    </citation>
    <scope>NUCLEOTIDE SEQUENCE</scope>
    <source>
        <strain evidence="7">KCTC 42651</strain>
    </source>
</reference>
<protein>
    <submittedName>
        <fullName evidence="7">ABC transporter ATP-binding protein</fullName>
    </submittedName>
</protein>
<gene>
    <name evidence="7" type="ORF">GCM10017083_17010</name>
</gene>
<dbReference type="PANTHER" id="PTHR43820:SF4">
    <property type="entry name" value="HIGH-AFFINITY BRANCHED-CHAIN AMINO ACID TRANSPORT ATP-BINDING PROTEIN LIVF"/>
    <property type="match status" value="1"/>
</dbReference>
<sequence length="220" mass="23924">MLAVEGLDVSIGAVPILRGVDLQVPTGAMCGLIGRNGAGKTTLMRAVMGLLKTQSGRLAFEQDELLPRPGFERARLGVGYMPEDRKLVPALTAEENVMLPVWSTGIENAAERLEWVYGLMPEVKEFRSRPSTSLSGGQQKLVALARALMVGRRLLLLDEPTEGIAPVLARRIVDVLSDLKREGMSVLVAESNDTHLHGLLDRTYVIERGSVRLREEASAA</sequence>
<dbReference type="RefSeq" id="WP_189988507.1">
    <property type="nucleotide sequence ID" value="NZ_BMZS01000003.1"/>
</dbReference>
<dbReference type="PANTHER" id="PTHR43820">
    <property type="entry name" value="HIGH-AFFINITY BRANCHED-CHAIN AMINO ACID TRANSPORT ATP-BINDING PROTEIN LIVF"/>
    <property type="match status" value="1"/>
</dbReference>
<dbReference type="AlphaFoldDB" id="A0A918XQV3"/>
<dbReference type="GO" id="GO:0015807">
    <property type="term" value="P:L-amino acid transport"/>
    <property type="evidence" value="ECO:0007669"/>
    <property type="project" value="TreeGrafter"/>
</dbReference>
<evidence type="ECO:0000313" key="8">
    <source>
        <dbReference type="Proteomes" id="UP000630353"/>
    </source>
</evidence>
<dbReference type="InterPro" id="IPR003439">
    <property type="entry name" value="ABC_transporter-like_ATP-bd"/>
</dbReference>
<keyword evidence="2" id="KW-0813">Transport</keyword>
<keyword evidence="8" id="KW-1185">Reference proteome</keyword>
<reference evidence="7" key="2">
    <citation type="submission" date="2020-09" db="EMBL/GenBank/DDBJ databases">
        <authorList>
            <person name="Sun Q."/>
            <person name="Kim S."/>
        </authorList>
    </citation>
    <scope>NUCLEOTIDE SEQUENCE</scope>
    <source>
        <strain evidence="7">KCTC 42651</strain>
    </source>
</reference>
<dbReference type="EMBL" id="BMZS01000003">
    <property type="protein sequence ID" value="GHD47093.1"/>
    <property type="molecule type" value="Genomic_DNA"/>
</dbReference>
<comment type="similarity">
    <text evidence="1">Belongs to the ABC transporter superfamily.</text>
</comment>
<dbReference type="InterPro" id="IPR052156">
    <property type="entry name" value="BCAA_Transport_ATP-bd_LivF"/>
</dbReference>
<dbReference type="InterPro" id="IPR017871">
    <property type="entry name" value="ABC_transporter-like_CS"/>
</dbReference>
<dbReference type="PROSITE" id="PS50893">
    <property type="entry name" value="ABC_TRANSPORTER_2"/>
    <property type="match status" value="1"/>
</dbReference>
<dbReference type="InterPro" id="IPR003593">
    <property type="entry name" value="AAA+_ATPase"/>
</dbReference>
<evidence type="ECO:0000256" key="1">
    <source>
        <dbReference type="ARBA" id="ARBA00005417"/>
    </source>
</evidence>
<evidence type="ECO:0000313" key="7">
    <source>
        <dbReference type="EMBL" id="GHD47093.1"/>
    </source>
</evidence>
<evidence type="ECO:0000256" key="3">
    <source>
        <dbReference type="ARBA" id="ARBA00022741"/>
    </source>
</evidence>
<evidence type="ECO:0000259" key="6">
    <source>
        <dbReference type="PROSITE" id="PS50893"/>
    </source>
</evidence>
<dbReference type="PROSITE" id="PS00211">
    <property type="entry name" value="ABC_TRANSPORTER_1"/>
    <property type="match status" value="1"/>
</dbReference>
<organism evidence="7 8">
    <name type="scientific">Thalassobaculum fulvum</name>
    <dbReference type="NCBI Taxonomy" id="1633335"/>
    <lineage>
        <taxon>Bacteria</taxon>
        <taxon>Pseudomonadati</taxon>
        <taxon>Pseudomonadota</taxon>
        <taxon>Alphaproteobacteria</taxon>
        <taxon>Rhodospirillales</taxon>
        <taxon>Thalassobaculaceae</taxon>
        <taxon>Thalassobaculum</taxon>
    </lineage>
</organism>
<keyword evidence="4 7" id="KW-0067">ATP-binding</keyword>
<dbReference type="GO" id="GO:0016887">
    <property type="term" value="F:ATP hydrolysis activity"/>
    <property type="evidence" value="ECO:0007669"/>
    <property type="project" value="InterPro"/>
</dbReference>
<keyword evidence="3" id="KW-0547">Nucleotide-binding</keyword>
<dbReference type="Pfam" id="PF00005">
    <property type="entry name" value="ABC_tran"/>
    <property type="match status" value="1"/>
</dbReference>
<comment type="caution">
    <text evidence="7">The sequence shown here is derived from an EMBL/GenBank/DDBJ whole genome shotgun (WGS) entry which is preliminary data.</text>
</comment>
<evidence type="ECO:0000256" key="2">
    <source>
        <dbReference type="ARBA" id="ARBA00022448"/>
    </source>
</evidence>
<dbReference type="GO" id="GO:0015658">
    <property type="term" value="F:branched-chain amino acid transmembrane transporter activity"/>
    <property type="evidence" value="ECO:0007669"/>
    <property type="project" value="TreeGrafter"/>
</dbReference>
<dbReference type="SUPFAM" id="SSF52540">
    <property type="entry name" value="P-loop containing nucleoside triphosphate hydrolases"/>
    <property type="match status" value="1"/>
</dbReference>
<keyword evidence="5" id="KW-0029">Amino-acid transport</keyword>
<dbReference type="SMART" id="SM00382">
    <property type="entry name" value="AAA"/>
    <property type="match status" value="1"/>
</dbReference>
<accession>A0A918XQV3</accession>
<dbReference type="InterPro" id="IPR027417">
    <property type="entry name" value="P-loop_NTPase"/>
</dbReference>
<dbReference type="Gene3D" id="3.40.50.300">
    <property type="entry name" value="P-loop containing nucleotide triphosphate hydrolases"/>
    <property type="match status" value="1"/>
</dbReference>
<dbReference type="GO" id="GO:0005524">
    <property type="term" value="F:ATP binding"/>
    <property type="evidence" value="ECO:0007669"/>
    <property type="project" value="UniProtKB-KW"/>
</dbReference>